<dbReference type="InterPro" id="IPR006127">
    <property type="entry name" value="ZnuA-like"/>
</dbReference>
<dbReference type="InterPro" id="IPR050492">
    <property type="entry name" value="Bact_metal-bind_prot9"/>
</dbReference>
<dbReference type="PANTHER" id="PTHR42953">
    <property type="entry name" value="HIGH-AFFINITY ZINC UPTAKE SYSTEM PROTEIN ZNUA-RELATED"/>
    <property type="match status" value="1"/>
</dbReference>
<organism evidence="5 6">
    <name type="scientific">Actinocorallia aurantiaca</name>
    <dbReference type="NCBI Taxonomy" id="46204"/>
    <lineage>
        <taxon>Bacteria</taxon>
        <taxon>Bacillati</taxon>
        <taxon>Actinomycetota</taxon>
        <taxon>Actinomycetes</taxon>
        <taxon>Streptosporangiales</taxon>
        <taxon>Thermomonosporaceae</taxon>
        <taxon>Actinocorallia</taxon>
    </lineage>
</organism>
<evidence type="ECO:0000313" key="5">
    <source>
        <dbReference type="EMBL" id="GAA2721960.1"/>
    </source>
</evidence>
<evidence type="ECO:0000313" key="6">
    <source>
        <dbReference type="Proteomes" id="UP001501842"/>
    </source>
</evidence>
<evidence type="ECO:0000256" key="3">
    <source>
        <dbReference type="ARBA" id="ARBA00022729"/>
    </source>
</evidence>
<keyword evidence="3" id="KW-0732">Signal</keyword>
<name>A0ABP6GET2_9ACTN</name>
<evidence type="ECO:0000256" key="4">
    <source>
        <dbReference type="RuleBase" id="RU003512"/>
    </source>
</evidence>
<dbReference type="PRINTS" id="PR00691">
    <property type="entry name" value="ADHESINB"/>
</dbReference>
<dbReference type="Gene3D" id="3.40.50.1980">
    <property type="entry name" value="Nitrogenase molybdenum iron protein domain"/>
    <property type="match status" value="2"/>
</dbReference>
<reference evidence="6" key="1">
    <citation type="journal article" date="2019" name="Int. J. Syst. Evol. Microbiol.">
        <title>The Global Catalogue of Microorganisms (GCM) 10K type strain sequencing project: providing services to taxonomists for standard genome sequencing and annotation.</title>
        <authorList>
            <consortium name="The Broad Institute Genomics Platform"/>
            <consortium name="The Broad Institute Genome Sequencing Center for Infectious Disease"/>
            <person name="Wu L."/>
            <person name="Ma J."/>
        </authorList>
    </citation>
    <scope>NUCLEOTIDE SEQUENCE [LARGE SCALE GENOMIC DNA]</scope>
    <source>
        <strain evidence="6">JCM 8201</strain>
    </source>
</reference>
<dbReference type="Pfam" id="PF01297">
    <property type="entry name" value="ZnuA"/>
    <property type="match status" value="1"/>
</dbReference>
<protein>
    <submittedName>
        <fullName evidence="5">Zinc ABC transporter substrate-binding protein</fullName>
    </submittedName>
</protein>
<accession>A0ABP6GET2</accession>
<dbReference type="InterPro" id="IPR006129">
    <property type="entry name" value="AdhesinB"/>
</dbReference>
<proteinExistence type="inferred from homology"/>
<sequence length="289" mass="30356">MLATSACGGSSAEGRTEITASFYPVAWLAERIGGENAEIATLTKPGTEPHDLELSPRQVAEITETDLGLYVKGLQPAVDDAFAQHAEGRSLDVSSLVETLPADGHEHEEGEGEAHEGEHDPHLWLDPARMAAVATGIGEKLAAVDPDNAGNYRAGAAKAAGELNALDGEFKAGLAECEQDTIVTSHAAFSYLADRYGLKQVPIAGLDPDSEPSPRRMAELSDQIKDLGVTTVFTETLVSPKLAQTLAEGAGVKTAVLDPVEGVKEGSGDDYLSVQRRNLEALRAALVCS</sequence>
<comment type="similarity">
    <text evidence="1 4">Belongs to the bacterial solute-binding protein 9 family.</text>
</comment>
<comment type="caution">
    <text evidence="5">The sequence shown here is derived from an EMBL/GenBank/DDBJ whole genome shotgun (WGS) entry which is preliminary data.</text>
</comment>
<dbReference type="SUPFAM" id="SSF53807">
    <property type="entry name" value="Helical backbone' metal receptor"/>
    <property type="match status" value="1"/>
</dbReference>
<keyword evidence="6" id="KW-1185">Reference proteome</keyword>
<dbReference type="EMBL" id="BAAATZ010000005">
    <property type="protein sequence ID" value="GAA2721960.1"/>
    <property type="molecule type" value="Genomic_DNA"/>
</dbReference>
<dbReference type="InterPro" id="IPR006128">
    <property type="entry name" value="Lipoprotein_PsaA-like"/>
</dbReference>
<dbReference type="Proteomes" id="UP001501842">
    <property type="component" value="Unassembled WGS sequence"/>
</dbReference>
<evidence type="ECO:0000256" key="2">
    <source>
        <dbReference type="ARBA" id="ARBA00022448"/>
    </source>
</evidence>
<gene>
    <name evidence="5" type="ORF">GCM10010439_13360</name>
</gene>
<keyword evidence="2 4" id="KW-0813">Transport</keyword>
<dbReference type="PANTHER" id="PTHR42953:SF3">
    <property type="entry name" value="HIGH-AFFINITY ZINC UPTAKE SYSTEM PROTEIN ZNUA"/>
    <property type="match status" value="1"/>
</dbReference>
<evidence type="ECO:0000256" key="1">
    <source>
        <dbReference type="ARBA" id="ARBA00011028"/>
    </source>
</evidence>
<dbReference type="PRINTS" id="PR00690">
    <property type="entry name" value="ADHESNFAMILY"/>
</dbReference>